<evidence type="ECO:0000256" key="4">
    <source>
        <dbReference type="ARBA" id="ARBA00023002"/>
    </source>
</evidence>
<dbReference type="InterPro" id="IPR011032">
    <property type="entry name" value="GroES-like_sf"/>
</dbReference>
<evidence type="ECO:0000313" key="8">
    <source>
        <dbReference type="EMBL" id="CAB3967825.1"/>
    </source>
</evidence>
<feature type="region of interest" description="Disordered" evidence="6">
    <location>
        <begin position="295"/>
        <end position="365"/>
    </location>
</feature>
<evidence type="ECO:0000256" key="2">
    <source>
        <dbReference type="ARBA" id="ARBA00022723"/>
    </source>
</evidence>
<dbReference type="InterPro" id="IPR020843">
    <property type="entry name" value="ER"/>
</dbReference>
<reference evidence="8 9" key="1">
    <citation type="submission" date="2020-04" db="EMBL/GenBank/DDBJ databases">
        <authorList>
            <person name="Depoorter E."/>
        </authorList>
    </citation>
    <scope>NUCLEOTIDE SEQUENCE [LARGE SCALE GENOMIC DNA]</scope>
    <source>
        <strain evidence="8 9">BCC0217</strain>
    </source>
</reference>
<keyword evidence="2 5" id="KW-0479">Metal-binding</keyword>
<dbReference type="InterPro" id="IPR036291">
    <property type="entry name" value="NAD(P)-bd_dom_sf"/>
</dbReference>
<organism evidence="8 9">
    <name type="scientific">Burkholderia aenigmatica</name>
    <dbReference type="NCBI Taxonomy" id="2015348"/>
    <lineage>
        <taxon>Bacteria</taxon>
        <taxon>Pseudomonadati</taxon>
        <taxon>Pseudomonadota</taxon>
        <taxon>Betaproteobacteria</taxon>
        <taxon>Burkholderiales</taxon>
        <taxon>Burkholderiaceae</taxon>
        <taxon>Burkholderia</taxon>
        <taxon>Burkholderia cepacia complex</taxon>
    </lineage>
</organism>
<accession>A0A6J5J8R7</accession>
<comment type="cofactor">
    <cofactor evidence="1 5">
        <name>Zn(2+)</name>
        <dbReference type="ChEBI" id="CHEBI:29105"/>
    </cofactor>
</comment>
<dbReference type="InterPro" id="IPR013154">
    <property type="entry name" value="ADH-like_N"/>
</dbReference>
<comment type="similarity">
    <text evidence="5">Belongs to the zinc-containing alcohol dehydrogenase family.</text>
</comment>
<proteinExistence type="inferred from homology"/>
<dbReference type="SUPFAM" id="SSF50129">
    <property type="entry name" value="GroES-like"/>
    <property type="match status" value="1"/>
</dbReference>
<evidence type="ECO:0000256" key="1">
    <source>
        <dbReference type="ARBA" id="ARBA00001947"/>
    </source>
</evidence>
<protein>
    <submittedName>
        <fullName evidence="8">Zinc-binding dehydrogenase</fullName>
    </submittedName>
</protein>
<dbReference type="Pfam" id="PF00107">
    <property type="entry name" value="ADH_zinc_N"/>
    <property type="match status" value="1"/>
</dbReference>
<sequence>MSTTYAYAATDARSPLAPFEFQRRALRDLDVQIDVLYCGVCHSDLHQARNEWRNTIYPVVPGHEIVGRVTATGPQVSRFQVGQLVGVGCLVDSCRTCPSCADGLEQYCENGFVGTYNGQDRVTGDITFGGYSTQLVVDEAFVLRVPETLDPAGAAPLLCAGITTYSPLRQWNVGPGKKVGIVGLGGLGHMGVKLARAMGAHVVLFTTSPSKVEDGKRLGAHEVVISKDEAQMNAHLNSFDFILNTVAAPHDLNPFLHLLKRDGTMTLVGAPEHDHPSPQVFNLIFKRRRLADRRDRGNAGDARLLRGARDHVGHRNDSDAADQRGLRADAEERREVPLRDRHGVDQAVSAARRHARSPSQTKRAACSTCGPFLHPATGRFDCYAHGAAREVTSCSRSPPSAAHGR</sequence>
<dbReference type="CDD" id="cd05283">
    <property type="entry name" value="CAD1"/>
    <property type="match status" value="1"/>
</dbReference>
<keyword evidence="3 5" id="KW-0862">Zinc</keyword>
<dbReference type="EMBL" id="CABWIL020000017">
    <property type="protein sequence ID" value="CAB3967825.1"/>
    <property type="molecule type" value="Genomic_DNA"/>
</dbReference>
<dbReference type="PANTHER" id="PTHR42683">
    <property type="entry name" value="ALDEHYDE REDUCTASE"/>
    <property type="match status" value="1"/>
</dbReference>
<gene>
    <name evidence="8" type="ORF">BLA3211_04648</name>
</gene>
<name>A0A6J5J8R7_9BURK</name>
<dbReference type="GO" id="GO:0008270">
    <property type="term" value="F:zinc ion binding"/>
    <property type="evidence" value="ECO:0007669"/>
    <property type="project" value="InterPro"/>
</dbReference>
<feature type="domain" description="Enoyl reductase (ER)" evidence="7">
    <location>
        <begin position="11"/>
        <end position="312"/>
    </location>
</feature>
<evidence type="ECO:0000256" key="3">
    <source>
        <dbReference type="ARBA" id="ARBA00022833"/>
    </source>
</evidence>
<evidence type="ECO:0000313" key="9">
    <source>
        <dbReference type="Proteomes" id="UP000494301"/>
    </source>
</evidence>
<evidence type="ECO:0000256" key="5">
    <source>
        <dbReference type="RuleBase" id="RU361277"/>
    </source>
</evidence>
<feature type="compositionally biased region" description="Basic and acidic residues" evidence="6">
    <location>
        <begin position="295"/>
        <end position="344"/>
    </location>
</feature>
<dbReference type="Gene3D" id="3.40.50.720">
    <property type="entry name" value="NAD(P)-binding Rossmann-like Domain"/>
    <property type="match status" value="1"/>
</dbReference>
<dbReference type="AlphaFoldDB" id="A0A6J5J8R7"/>
<dbReference type="InterPro" id="IPR047109">
    <property type="entry name" value="CAD-like"/>
</dbReference>
<dbReference type="InterPro" id="IPR029752">
    <property type="entry name" value="D-isomer_DH_CS1"/>
</dbReference>
<keyword evidence="4" id="KW-0560">Oxidoreductase</keyword>
<dbReference type="GO" id="GO:0008106">
    <property type="term" value="F:alcohol dehydrogenase (NADP+) activity"/>
    <property type="evidence" value="ECO:0007669"/>
    <property type="project" value="UniProtKB-ARBA"/>
</dbReference>
<dbReference type="Pfam" id="PF08240">
    <property type="entry name" value="ADH_N"/>
    <property type="match status" value="1"/>
</dbReference>
<dbReference type="SUPFAM" id="SSF51735">
    <property type="entry name" value="NAD(P)-binding Rossmann-fold domains"/>
    <property type="match status" value="1"/>
</dbReference>
<evidence type="ECO:0000259" key="7">
    <source>
        <dbReference type="SMART" id="SM00829"/>
    </source>
</evidence>
<evidence type="ECO:0000256" key="6">
    <source>
        <dbReference type="SAM" id="MobiDB-lite"/>
    </source>
</evidence>
<dbReference type="PROSITE" id="PS00059">
    <property type="entry name" value="ADH_ZINC"/>
    <property type="match status" value="1"/>
</dbReference>
<dbReference type="PROSITE" id="PS00065">
    <property type="entry name" value="D_2_HYDROXYACID_DH_1"/>
    <property type="match status" value="1"/>
</dbReference>
<dbReference type="Gene3D" id="3.90.180.10">
    <property type="entry name" value="Medium-chain alcohol dehydrogenases, catalytic domain"/>
    <property type="match status" value="1"/>
</dbReference>
<dbReference type="InterPro" id="IPR013149">
    <property type="entry name" value="ADH-like_C"/>
</dbReference>
<dbReference type="Proteomes" id="UP000494301">
    <property type="component" value="Unassembled WGS sequence"/>
</dbReference>
<dbReference type="FunFam" id="3.40.50.720:FF:000022">
    <property type="entry name" value="Cinnamyl alcohol dehydrogenase"/>
    <property type="match status" value="1"/>
</dbReference>
<dbReference type="InterPro" id="IPR002328">
    <property type="entry name" value="ADH_Zn_CS"/>
</dbReference>
<dbReference type="SMART" id="SM00829">
    <property type="entry name" value="PKS_ER"/>
    <property type="match status" value="1"/>
</dbReference>